<dbReference type="InterPro" id="IPR052897">
    <property type="entry name" value="Sec-Metab_Biosynth_Hydrolase"/>
</dbReference>
<evidence type="ECO:0000313" key="1">
    <source>
        <dbReference type="EMBL" id="ORA73114.1"/>
    </source>
</evidence>
<gene>
    <name evidence="1" type="ORF">BST26_03535</name>
</gene>
<dbReference type="GO" id="GO:0003824">
    <property type="term" value="F:catalytic activity"/>
    <property type="evidence" value="ECO:0007669"/>
    <property type="project" value="UniProtKB-ARBA"/>
</dbReference>
<dbReference type="STRING" id="444597.BST26_03535"/>
<dbReference type="InterPro" id="IPR029058">
    <property type="entry name" value="AB_hydrolase_fold"/>
</dbReference>
<dbReference type="RefSeq" id="WP_083029383.1">
    <property type="nucleotide sequence ID" value="NZ_JACKRM010000223.1"/>
</dbReference>
<comment type="caution">
    <text evidence="1">The sequence shown here is derived from an EMBL/GenBank/DDBJ whole genome shotgun (WGS) entry which is preliminary data.</text>
</comment>
<dbReference type="EMBL" id="MVHS01000005">
    <property type="protein sequence ID" value="ORA73114.1"/>
    <property type="molecule type" value="Genomic_DNA"/>
</dbReference>
<dbReference type="SUPFAM" id="SSF53474">
    <property type="entry name" value="alpha/beta-Hydrolases"/>
    <property type="match status" value="1"/>
</dbReference>
<keyword evidence="2" id="KW-1185">Reference proteome</keyword>
<dbReference type="Gene3D" id="3.40.50.1820">
    <property type="entry name" value="alpha/beta hydrolase"/>
    <property type="match status" value="1"/>
</dbReference>
<sequence>MSMPGLVLVHGGGFSADCWDPTIDAIRQAAPELGVLAVNLPGRAGRPAPPPGSVIDGWVDAVCIDIDTAGLDRVVVVGHSMAGLTVPRVVSRLGGSRVPETILAGAFVPPAGCTLADTLTGPFRFIARRYARTGRSRDVPVALARFGFTNGMTAAQRSFTLERMCTEPPSVLIEKAVNPGAPDGTISTWILTRRDRALSVRAQQRGIAALGGVDAVIPIDTGHMLMISAPDRLAQILLDSCRRYT</sequence>
<accession>A0A1X0DL47</accession>
<dbReference type="Proteomes" id="UP000192801">
    <property type="component" value="Unassembled WGS sequence"/>
</dbReference>
<evidence type="ECO:0000313" key="2">
    <source>
        <dbReference type="Proteomes" id="UP000192801"/>
    </source>
</evidence>
<dbReference type="PANTHER" id="PTHR37017">
    <property type="entry name" value="AB HYDROLASE-1 DOMAIN-CONTAINING PROTEIN-RELATED"/>
    <property type="match status" value="1"/>
</dbReference>
<protein>
    <submittedName>
        <fullName evidence="1">Uncharacterized protein</fullName>
    </submittedName>
</protein>
<dbReference type="AlphaFoldDB" id="A0A1X0DL47"/>
<dbReference type="OrthoDB" id="4604922at2"/>
<reference evidence="1 2" key="1">
    <citation type="submission" date="2016-12" db="EMBL/GenBank/DDBJ databases">
        <title>The new phylogeny of genus Mycobacterium.</title>
        <authorList>
            <person name="Tortoli E."/>
            <person name="Trovato A."/>
            <person name="Cirillo D.M."/>
        </authorList>
    </citation>
    <scope>NUCLEOTIDE SEQUENCE [LARGE SCALE GENOMIC DNA]</scope>
    <source>
        <strain evidence="1 2">DSM 45130</strain>
    </source>
</reference>
<dbReference type="Pfam" id="PF12697">
    <property type="entry name" value="Abhydrolase_6"/>
    <property type="match status" value="1"/>
</dbReference>
<dbReference type="InterPro" id="IPR000073">
    <property type="entry name" value="AB_hydrolase_1"/>
</dbReference>
<proteinExistence type="predicted"/>
<name>A0A1X0DL47_9MYCO</name>
<organism evidence="1 2">
    <name type="scientific">Mycolicibacterium insubricum</name>
    <dbReference type="NCBI Taxonomy" id="444597"/>
    <lineage>
        <taxon>Bacteria</taxon>
        <taxon>Bacillati</taxon>
        <taxon>Actinomycetota</taxon>
        <taxon>Actinomycetes</taxon>
        <taxon>Mycobacteriales</taxon>
        <taxon>Mycobacteriaceae</taxon>
        <taxon>Mycolicibacterium</taxon>
    </lineage>
</organism>
<dbReference type="PANTHER" id="PTHR37017:SF11">
    <property type="entry name" value="ESTERASE_LIPASE_THIOESTERASE DOMAIN-CONTAINING PROTEIN"/>
    <property type="match status" value="1"/>
</dbReference>